<dbReference type="InParanoid" id="A0A1X7ULC8"/>
<evidence type="ECO:0000313" key="1">
    <source>
        <dbReference type="EnsemblMetazoa" id="Aqu2.1.28309_001"/>
    </source>
</evidence>
<dbReference type="EnsemblMetazoa" id="Aqu2.1.28309_001">
    <property type="protein sequence ID" value="Aqu2.1.28309_001"/>
    <property type="gene ID" value="Aqu2.1.28309"/>
</dbReference>
<reference evidence="1" key="1">
    <citation type="submission" date="2017-05" db="UniProtKB">
        <authorList>
            <consortium name="EnsemblMetazoa"/>
        </authorList>
    </citation>
    <scope>IDENTIFICATION</scope>
</reference>
<name>A0A1X7ULC8_AMPQE</name>
<accession>A0A1X7ULC8</accession>
<proteinExistence type="predicted"/>
<dbReference type="AlphaFoldDB" id="A0A1X7ULC8"/>
<organism evidence="1">
    <name type="scientific">Amphimedon queenslandica</name>
    <name type="common">Sponge</name>
    <dbReference type="NCBI Taxonomy" id="400682"/>
    <lineage>
        <taxon>Eukaryota</taxon>
        <taxon>Metazoa</taxon>
        <taxon>Porifera</taxon>
        <taxon>Demospongiae</taxon>
        <taxon>Heteroscleromorpha</taxon>
        <taxon>Haplosclerida</taxon>
        <taxon>Niphatidae</taxon>
        <taxon>Amphimedon</taxon>
    </lineage>
</organism>
<sequence>MRVSFFSKTTRAYTTTTQTRLRL</sequence>
<protein>
    <submittedName>
        <fullName evidence="1">Uncharacterized protein</fullName>
    </submittedName>
</protein>